<sequence length="142" mass="15628">MVLFVLAGLEMLLSTSLPMGSLSNPFTSGVDAEIRLVSSYPFVSMEITSYTNSTLSMRFLSFGAGLRLSGDWYAIGLGINGVLAQRWCHGGYERVFLPIGVVLFEPGWSFNEKRVFLTVKIKEVFNETYTPDIVDIGIGIGM</sequence>
<gene>
    <name evidence="1" type="ORF">ENF18_00260</name>
</gene>
<dbReference type="EMBL" id="DQWE01000012">
    <property type="protein sequence ID" value="HDI82206.1"/>
    <property type="molecule type" value="Genomic_DNA"/>
</dbReference>
<comment type="caution">
    <text evidence="1">The sequence shown here is derived from an EMBL/GenBank/DDBJ whole genome shotgun (WGS) entry which is preliminary data.</text>
</comment>
<name>A0A7C0VAS5_UNCW3</name>
<organism evidence="1">
    <name type="scientific">candidate division WOR-3 bacterium</name>
    <dbReference type="NCBI Taxonomy" id="2052148"/>
    <lineage>
        <taxon>Bacteria</taxon>
        <taxon>Bacteria division WOR-3</taxon>
    </lineage>
</organism>
<proteinExistence type="predicted"/>
<dbReference type="AlphaFoldDB" id="A0A7C0VAS5"/>
<accession>A0A7C0VAS5</accession>
<reference evidence="1" key="1">
    <citation type="journal article" date="2020" name="mSystems">
        <title>Genome- and Community-Level Interaction Insights into Carbon Utilization and Element Cycling Functions of Hydrothermarchaeota in Hydrothermal Sediment.</title>
        <authorList>
            <person name="Zhou Z."/>
            <person name="Liu Y."/>
            <person name="Xu W."/>
            <person name="Pan J."/>
            <person name="Luo Z.H."/>
            <person name="Li M."/>
        </authorList>
    </citation>
    <scope>NUCLEOTIDE SEQUENCE [LARGE SCALE GENOMIC DNA]</scope>
    <source>
        <strain evidence="1">HyVt-102</strain>
    </source>
</reference>
<evidence type="ECO:0000313" key="1">
    <source>
        <dbReference type="EMBL" id="HDI82206.1"/>
    </source>
</evidence>
<dbReference type="Proteomes" id="UP000885847">
    <property type="component" value="Unassembled WGS sequence"/>
</dbReference>
<protein>
    <submittedName>
        <fullName evidence="1">Uncharacterized protein</fullName>
    </submittedName>
</protein>